<keyword evidence="3" id="KW-1185">Reference proteome</keyword>
<dbReference type="AlphaFoldDB" id="A0A810KXZ8"/>
<dbReference type="OrthoDB" id="22038at2"/>
<dbReference type="KEGG" id="aser:Asera_13140"/>
<evidence type="ECO:0000313" key="2">
    <source>
        <dbReference type="EMBL" id="BCJ27206.1"/>
    </source>
</evidence>
<evidence type="ECO:0000313" key="3">
    <source>
        <dbReference type="Proteomes" id="UP000680750"/>
    </source>
</evidence>
<evidence type="ECO:0000256" key="1">
    <source>
        <dbReference type="SAM" id="MobiDB-lite"/>
    </source>
</evidence>
<dbReference type="InterPro" id="IPR046732">
    <property type="entry name" value="DUF6624"/>
</dbReference>
<dbReference type="Pfam" id="PF20329">
    <property type="entry name" value="DUF6624"/>
    <property type="match status" value="1"/>
</dbReference>
<dbReference type="Proteomes" id="UP000680750">
    <property type="component" value="Chromosome"/>
</dbReference>
<feature type="region of interest" description="Disordered" evidence="1">
    <location>
        <begin position="200"/>
        <end position="224"/>
    </location>
</feature>
<proteinExistence type="predicted"/>
<organism evidence="2 3">
    <name type="scientific">Actinocatenispora sera</name>
    <dbReference type="NCBI Taxonomy" id="390989"/>
    <lineage>
        <taxon>Bacteria</taxon>
        <taxon>Bacillati</taxon>
        <taxon>Actinomycetota</taxon>
        <taxon>Actinomycetes</taxon>
        <taxon>Micromonosporales</taxon>
        <taxon>Micromonosporaceae</taxon>
        <taxon>Actinocatenispora</taxon>
    </lineage>
</organism>
<protein>
    <submittedName>
        <fullName evidence="2">Uncharacterized protein</fullName>
    </submittedName>
</protein>
<reference evidence="2" key="1">
    <citation type="submission" date="2020-08" db="EMBL/GenBank/DDBJ databases">
        <title>Whole genome shotgun sequence of Actinocatenispora sera NBRC 101916.</title>
        <authorList>
            <person name="Komaki H."/>
            <person name="Tamura T."/>
        </authorList>
    </citation>
    <scope>NUCLEOTIDE SEQUENCE</scope>
    <source>
        <strain evidence="2">NBRC 101916</strain>
    </source>
</reference>
<gene>
    <name evidence="2" type="ORF">Asera_13140</name>
</gene>
<dbReference type="EMBL" id="AP023354">
    <property type="protein sequence ID" value="BCJ27206.1"/>
    <property type="molecule type" value="Genomic_DNA"/>
</dbReference>
<accession>A0A810KXZ8</accession>
<name>A0A810KXZ8_9ACTN</name>
<dbReference type="RefSeq" id="WP_030445436.1">
    <property type="nucleotide sequence ID" value="NZ_AP023354.1"/>
</dbReference>
<sequence>MDDGLRAELTAMFEADTVAVTAFYAQAGDHRERFAATGIVPATPWPFGLLEWSPIESAPPLVRRVVEVVHANAARLRRIVADHGWPGRSLAGEDGADAAWLVLQHASSGVPTLGTPENLAFCRSCMPLLARAVRAGDARPRQLAATVDSLRQADRLPPVYAVLSTDYHIEDGRPVFRHHVALADIDRERSRIGLPPLASDIHRRQQGNPLHPAGPTPAEPWRER</sequence>